<evidence type="ECO:0008006" key="3">
    <source>
        <dbReference type="Google" id="ProtNLM"/>
    </source>
</evidence>
<proteinExistence type="predicted"/>
<reference evidence="1 2" key="1">
    <citation type="submission" date="2017-08" db="EMBL/GenBank/DDBJ databases">
        <title>Infants hospitalized years apart are colonized by the same room-sourced microbial strains.</title>
        <authorList>
            <person name="Brooks B."/>
            <person name="Olm M.R."/>
            <person name="Firek B.A."/>
            <person name="Baker R."/>
            <person name="Thomas B.C."/>
            <person name="Morowitz M.J."/>
            <person name="Banfield J.F."/>
        </authorList>
    </citation>
    <scope>NUCLEOTIDE SEQUENCE [LARGE SCALE GENOMIC DNA]</scope>
    <source>
        <strain evidence="1">S2_003_000_R2_14</strain>
    </source>
</reference>
<gene>
    <name evidence="1" type="ORF">DI536_28110</name>
</gene>
<comment type="caution">
    <text evidence="1">The sequence shown here is derived from an EMBL/GenBank/DDBJ whole genome shotgun (WGS) entry which is preliminary data.</text>
</comment>
<dbReference type="InterPro" id="IPR021655">
    <property type="entry name" value="Put_metal-bd"/>
</dbReference>
<dbReference type="PROSITE" id="PS51257">
    <property type="entry name" value="PROKAR_LIPOPROTEIN"/>
    <property type="match status" value="1"/>
</dbReference>
<evidence type="ECO:0000313" key="1">
    <source>
        <dbReference type="EMBL" id="PZR07317.1"/>
    </source>
</evidence>
<dbReference type="EMBL" id="QFQP01000032">
    <property type="protein sequence ID" value="PZR07317.1"/>
    <property type="molecule type" value="Genomic_DNA"/>
</dbReference>
<dbReference type="AlphaFoldDB" id="A0A2W5SZV0"/>
<evidence type="ECO:0000313" key="2">
    <source>
        <dbReference type="Proteomes" id="UP000249061"/>
    </source>
</evidence>
<accession>A0A2W5SZV0</accession>
<dbReference type="Pfam" id="PF11617">
    <property type="entry name" value="Cu-binding_MopE"/>
    <property type="match status" value="1"/>
</dbReference>
<sequence length="329" mass="34337">MSRLVGILMLGLCACDADPGLRVENTSSTPPSSSACERDGDCGDGLLCEACGDGFKTCVPGCREDAQCGPNMLCNHNVQCLSCPCPSGWCDLDPCRDLDGDGFAAALEGECPGKQVGDCNDGLAFVKPGGTERCANGQDDDCNGKKDRADPACRESCDQGRGFCSDSRSCRNDEFCERGCCEQCPATPLPSCDAGQVFLAAGLDDEGCTAPMLCFDAARCAGAPYELVCARNFASYSNRCEVAAAGSRVLHEGGCVYREGEPCEEGDTCSGNAYCRNLSEDGGVKLRCALRGTCAIDADCAHLRDTTRCADGGVPAFTCQAEKCVTDCG</sequence>
<dbReference type="Proteomes" id="UP000249061">
    <property type="component" value="Unassembled WGS sequence"/>
</dbReference>
<protein>
    <recommendedName>
        <fullName evidence="3">Kazal-type serine protease inhibitor domain protein</fullName>
    </recommendedName>
</protein>
<name>A0A2W5SZV0_9BACT</name>
<organism evidence="1 2">
    <name type="scientific">Archangium gephyra</name>
    <dbReference type="NCBI Taxonomy" id="48"/>
    <lineage>
        <taxon>Bacteria</taxon>
        <taxon>Pseudomonadati</taxon>
        <taxon>Myxococcota</taxon>
        <taxon>Myxococcia</taxon>
        <taxon>Myxococcales</taxon>
        <taxon>Cystobacterineae</taxon>
        <taxon>Archangiaceae</taxon>
        <taxon>Archangium</taxon>
    </lineage>
</organism>